<dbReference type="Gene3D" id="3.40.50.410">
    <property type="entry name" value="von Willebrand factor, type A domain"/>
    <property type="match status" value="1"/>
</dbReference>
<protein>
    <submittedName>
        <fullName evidence="3">VWFA domain containing protein</fullName>
    </submittedName>
</protein>
<feature type="domain" description="VWFA" evidence="2">
    <location>
        <begin position="499"/>
        <end position="671"/>
    </location>
</feature>
<dbReference type="EMBL" id="LR796236">
    <property type="protein sequence ID" value="CAB4129717.1"/>
    <property type="molecule type" value="Genomic_DNA"/>
</dbReference>
<dbReference type="SUPFAM" id="SSF53300">
    <property type="entry name" value="vWA-like"/>
    <property type="match status" value="1"/>
</dbReference>
<dbReference type="CDD" id="cd00198">
    <property type="entry name" value="vWFA"/>
    <property type="match status" value="1"/>
</dbReference>
<dbReference type="InterPro" id="IPR036465">
    <property type="entry name" value="vWFA_dom_sf"/>
</dbReference>
<accession>A0A6J5L9L1</accession>
<name>A0A6J5L9L1_9CAUD</name>
<dbReference type="InterPro" id="IPR002035">
    <property type="entry name" value="VWF_A"/>
</dbReference>
<dbReference type="SMART" id="SM00327">
    <property type="entry name" value="VWA"/>
    <property type="match status" value="1"/>
</dbReference>
<organism evidence="3">
    <name type="scientific">uncultured Caudovirales phage</name>
    <dbReference type="NCBI Taxonomy" id="2100421"/>
    <lineage>
        <taxon>Viruses</taxon>
        <taxon>Duplodnaviria</taxon>
        <taxon>Heunggongvirae</taxon>
        <taxon>Uroviricota</taxon>
        <taxon>Caudoviricetes</taxon>
        <taxon>Peduoviridae</taxon>
        <taxon>Maltschvirus</taxon>
        <taxon>Maltschvirus maltsch</taxon>
    </lineage>
</organism>
<evidence type="ECO:0000259" key="2">
    <source>
        <dbReference type="SMART" id="SM00327"/>
    </source>
</evidence>
<gene>
    <name evidence="3" type="ORF">UFOVP115_97</name>
</gene>
<evidence type="ECO:0000313" key="3">
    <source>
        <dbReference type="EMBL" id="CAB4129717.1"/>
    </source>
</evidence>
<feature type="region of interest" description="Disordered" evidence="1">
    <location>
        <begin position="322"/>
        <end position="376"/>
    </location>
</feature>
<evidence type="ECO:0000256" key="1">
    <source>
        <dbReference type="SAM" id="MobiDB-lite"/>
    </source>
</evidence>
<proteinExistence type="predicted"/>
<feature type="compositionally biased region" description="Basic and acidic residues" evidence="1">
    <location>
        <begin position="337"/>
        <end position="355"/>
    </location>
</feature>
<sequence length="675" mass="76141">MAVAKHIRNTVLSFDQTEAWEKFKTDNNWTGQTPDYNEMVKIAEETGREYSDVQREAWKNYQDTYEMYREELSILTAPYEQKLVVRNNLLDSFCSVYQRADRILTNLPIEVFLNEYTEQNSPAWNDGKNITFNASEISELNDETVTSLHGLNYHEVSHLLFTPRVGTALGKWVMEKKTIKHENTYTYSGNEYTNTWESIELAEPKRAVAFNILEDCRAEYFMTTKYPSTRPFFVSLLGEYLIKTAETMAENFILLAGRRYFSLAGRQLSALAYAQKYGNEQAKLVYSICSEYRALVFPRDYTRAMELIELIIPLLPEEINTPSGCGGRPVMRNGKGLSEKEQEAIANSDPDREQADLDWSGGYSKTGEGDSGEVNDETAQFNTKEDEFAERVEQAVARAKADPTLRKKVAETSKAITKDGSTKSILNKTTGKPYEPTQAEIVASRMFGQELERIRIDSDPAWELERPTGKLNVRRAMNADVNAINKLFDRWTEGNDEYDIEACILIDKSGSMYYEIGSACRSAWVIKRAVEKINGRVSVMTFNHESKTLYTADERASATSVSVTQASGGTDPKYAIKESARILGQSRAKTKLLFLLTDGAFDSDCDFEIAQMNASGVFTSIVFLGSGSYLDTILNSPERRDELAHGASNFRAISKPSDLVKVAKDVVKHTIRTGK</sequence>
<reference evidence="3" key="1">
    <citation type="submission" date="2020-04" db="EMBL/GenBank/DDBJ databases">
        <authorList>
            <person name="Chiriac C."/>
            <person name="Salcher M."/>
            <person name="Ghai R."/>
            <person name="Kavagutti S V."/>
        </authorList>
    </citation>
    <scope>NUCLEOTIDE SEQUENCE</scope>
</reference>